<keyword evidence="11" id="KW-1185">Reference proteome</keyword>
<feature type="transmembrane region" description="Helical" evidence="7">
    <location>
        <begin position="364"/>
        <end position="390"/>
    </location>
</feature>
<accession>A0A1M5MES5</accession>
<feature type="domain" description="MacB-like periplasmic core" evidence="9">
    <location>
        <begin position="21"/>
        <end position="291"/>
    </location>
</feature>
<feature type="transmembrane region" description="Helical" evidence="7">
    <location>
        <begin position="21"/>
        <end position="45"/>
    </location>
</feature>
<dbReference type="AlphaFoldDB" id="A0A1M5MES5"/>
<keyword evidence="2" id="KW-1003">Cell membrane</keyword>
<dbReference type="PANTHER" id="PTHR30572">
    <property type="entry name" value="MEMBRANE COMPONENT OF TRANSPORTER-RELATED"/>
    <property type="match status" value="1"/>
</dbReference>
<protein>
    <submittedName>
        <fullName evidence="10">ABC-type transport system, involved in lipoprotein release, permease component</fullName>
    </submittedName>
</protein>
<dbReference type="GO" id="GO:0022857">
    <property type="term" value="F:transmembrane transporter activity"/>
    <property type="evidence" value="ECO:0007669"/>
    <property type="project" value="TreeGrafter"/>
</dbReference>
<dbReference type="GO" id="GO:0005886">
    <property type="term" value="C:plasma membrane"/>
    <property type="evidence" value="ECO:0007669"/>
    <property type="project" value="UniProtKB-SubCell"/>
</dbReference>
<feature type="transmembrane region" description="Helical" evidence="7">
    <location>
        <begin position="410"/>
        <end position="431"/>
    </location>
</feature>
<comment type="subcellular location">
    <subcellularLocation>
        <location evidence="1">Cell membrane</location>
        <topology evidence="1">Multi-pass membrane protein</topology>
    </subcellularLocation>
</comment>
<organism evidence="10 11">
    <name type="scientific">Thermosyntropha lipolytica DSM 11003</name>
    <dbReference type="NCBI Taxonomy" id="1123382"/>
    <lineage>
        <taxon>Bacteria</taxon>
        <taxon>Bacillati</taxon>
        <taxon>Bacillota</taxon>
        <taxon>Clostridia</taxon>
        <taxon>Eubacteriales</taxon>
        <taxon>Syntrophomonadaceae</taxon>
        <taxon>Thermosyntropha</taxon>
    </lineage>
</organism>
<evidence type="ECO:0000259" key="8">
    <source>
        <dbReference type="Pfam" id="PF02687"/>
    </source>
</evidence>
<dbReference type="InterPro" id="IPR050250">
    <property type="entry name" value="Macrolide_Exporter_MacB"/>
</dbReference>
<name>A0A1M5MES5_9FIRM</name>
<evidence type="ECO:0000256" key="3">
    <source>
        <dbReference type="ARBA" id="ARBA00022692"/>
    </source>
</evidence>
<reference evidence="11" key="1">
    <citation type="submission" date="2016-11" db="EMBL/GenBank/DDBJ databases">
        <authorList>
            <person name="Varghese N."/>
            <person name="Submissions S."/>
        </authorList>
    </citation>
    <scope>NUCLEOTIDE SEQUENCE [LARGE SCALE GENOMIC DNA]</scope>
    <source>
        <strain evidence="11">DSM 11003</strain>
    </source>
</reference>
<dbReference type="STRING" id="1123382.SAMN02745221_00905"/>
<evidence type="ECO:0000256" key="6">
    <source>
        <dbReference type="ARBA" id="ARBA00038076"/>
    </source>
</evidence>
<evidence type="ECO:0000256" key="5">
    <source>
        <dbReference type="ARBA" id="ARBA00023136"/>
    </source>
</evidence>
<feature type="transmembrane region" description="Helical" evidence="7">
    <location>
        <begin position="315"/>
        <end position="341"/>
    </location>
</feature>
<dbReference type="RefSeq" id="WP_073090695.1">
    <property type="nucleotide sequence ID" value="NZ_FQWY01000011.1"/>
</dbReference>
<keyword evidence="3 7" id="KW-0812">Transmembrane</keyword>
<feature type="domain" description="ABC3 transporter permease C-terminal" evidence="8">
    <location>
        <begin position="320"/>
        <end position="441"/>
    </location>
</feature>
<gene>
    <name evidence="10" type="ORF">SAMN02745221_00905</name>
</gene>
<comment type="similarity">
    <text evidence="6">Belongs to the ABC-4 integral membrane protein family.</text>
</comment>
<dbReference type="PANTHER" id="PTHR30572:SF4">
    <property type="entry name" value="ABC TRANSPORTER PERMEASE YTRF"/>
    <property type="match status" value="1"/>
</dbReference>
<dbReference type="Pfam" id="PF02687">
    <property type="entry name" value="FtsX"/>
    <property type="match status" value="1"/>
</dbReference>
<dbReference type="InterPro" id="IPR003838">
    <property type="entry name" value="ABC3_permease_C"/>
</dbReference>
<proteinExistence type="inferred from homology"/>
<evidence type="ECO:0000256" key="7">
    <source>
        <dbReference type="SAM" id="Phobius"/>
    </source>
</evidence>
<evidence type="ECO:0000256" key="1">
    <source>
        <dbReference type="ARBA" id="ARBA00004651"/>
    </source>
</evidence>
<dbReference type="Proteomes" id="UP000242329">
    <property type="component" value="Unassembled WGS sequence"/>
</dbReference>
<sequence length="449" mass="49534">MKNYDLILMSWQNLKRRKVRTFLTITGVVIGTASIVIMLSLGFAMDQAFKEQVASMGDLTIIDVNSNFYYGSPAGSSYSRSGPNPPLLDDNAVAAFSQIPGVKAVMPQKYGYFRIVAGKMVSDVQVIGIVPEKLEDFGFEVAEGRLLNPGDKEALLFGSYVSQNFYNPRLKDPYMNGPVAVNLLNDKLLLTADFEYGQRQRSNNDPSFKPPPLHEVKGVGILKESYDEKGYSAYINISYLEKILKEDQKQSLKERQRGSFNQNQNQNKYDVIKVKCHDFKQVQEVQEKIKAMGYQTYSLTDMIESMKKASRTMQLILGGIGAISLLVAALGITNTMIMSIYERTREIGIMKVLGAKLADIKKMFLLEAGMIGFIGGIAGLALSYLVSFLLNKIGSSMMGSMEGAAKISVIPVYLAIGSVVFATLVGLISGYSPARRAMKLSALEAIRIE</sequence>
<keyword evidence="10" id="KW-0449">Lipoprotein</keyword>
<keyword evidence="5 7" id="KW-0472">Membrane</keyword>
<dbReference type="EMBL" id="FQWY01000011">
    <property type="protein sequence ID" value="SHG75672.1"/>
    <property type="molecule type" value="Genomic_DNA"/>
</dbReference>
<dbReference type="Pfam" id="PF12704">
    <property type="entry name" value="MacB_PCD"/>
    <property type="match status" value="1"/>
</dbReference>
<evidence type="ECO:0000313" key="10">
    <source>
        <dbReference type="EMBL" id="SHG75672.1"/>
    </source>
</evidence>
<dbReference type="OrthoDB" id="9770099at2"/>
<keyword evidence="4 7" id="KW-1133">Transmembrane helix</keyword>
<evidence type="ECO:0000256" key="4">
    <source>
        <dbReference type="ARBA" id="ARBA00022989"/>
    </source>
</evidence>
<evidence type="ECO:0000259" key="9">
    <source>
        <dbReference type="Pfam" id="PF12704"/>
    </source>
</evidence>
<evidence type="ECO:0000313" key="11">
    <source>
        <dbReference type="Proteomes" id="UP000242329"/>
    </source>
</evidence>
<dbReference type="InterPro" id="IPR025857">
    <property type="entry name" value="MacB_PCD"/>
</dbReference>
<evidence type="ECO:0000256" key="2">
    <source>
        <dbReference type="ARBA" id="ARBA00022475"/>
    </source>
</evidence>